<evidence type="ECO:0000256" key="1">
    <source>
        <dbReference type="SAM" id="MobiDB-lite"/>
    </source>
</evidence>
<feature type="region of interest" description="Disordered" evidence="1">
    <location>
        <begin position="121"/>
        <end position="144"/>
    </location>
</feature>
<proteinExistence type="predicted"/>
<name>A0A158AMN8_9BURK</name>
<dbReference type="Proteomes" id="UP000054870">
    <property type="component" value="Unassembled WGS sequence"/>
</dbReference>
<reference evidence="2" key="1">
    <citation type="submission" date="2016-01" db="EMBL/GenBank/DDBJ databases">
        <authorList>
            <person name="Peeters C."/>
        </authorList>
    </citation>
    <scope>NUCLEOTIDE SEQUENCE [LARGE SCALE GENOMIC DNA]</scope>
    <source>
        <strain evidence="2">LMG 29318</strain>
    </source>
</reference>
<sequence>MIAKAGARSGGDDSESGFDWLGAAETVAGAMLSGAGSSDDGGGNSMLKRFGDSDSDSLLGDAQPFEYVPDDIDDDMQTAWLPSTDGPPNSWLENPSGKKQWRYYDGNGDAAVDIDFGHDHGFGAPHSHNWENGKRDKGNPVSIF</sequence>
<dbReference type="AlphaFoldDB" id="A0A158AMN8"/>
<evidence type="ECO:0000313" key="2">
    <source>
        <dbReference type="EMBL" id="SAK59013.1"/>
    </source>
</evidence>
<organism evidence="2 3">
    <name type="scientific">Caballeronia catudaia</name>
    <dbReference type="NCBI Taxonomy" id="1777136"/>
    <lineage>
        <taxon>Bacteria</taxon>
        <taxon>Pseudomonadati</taxon>
        <taxon>Pseudomonadota</taxon>
        <taxon>Betaproteobacteria</taxon>
        <taxon>Burkholderiales</taxon>
        <taxon>Burkholderiaceae</taxon>
        <taxon>Caballeronia</taxon>
    </lineage>
</organism>
<gene>
    <name evidence="2" type="ORF">AWB75_02390</name>
</gene>
<dbReference type="RefSeq" id="WP_143746426.1">
    <property type="nucleotide sequence ID" value="NZ_FCOF02000009.1"/>
</dbReference>
<evidence type="ECO:0000313" key="3">
    <source>
        <dbReference type="Proteomes" id="UP000054870"/>
    </source>
</evidence>
<dbReference type="EMBL" id="FCOF02000009">
    <property type="protein sequence ID" value="SAK59013.1"/>
    <property type="molecule type" value="Genomic_DNA"/>
</dbReference>
<feature type="region of interest" description="Disordered" evidence="1">
    <location>
        <begin position="32"/>
        <end position="69"/>
    </location>
</feature>
<feature type="compositionally biased region" description="Basic and acidic residues" evidence="1">
    <location>
        <begin position="128"/>
        <end position="138"/>
    </location>
</feature>
<protein>
    <submittedName>
        <fullName evidence="2">Uncharacterized protein</fullName>
    </submittedName>
</protein>
<keyword evidence="3" id="KW-1185">Reference proteome</keyword>
<dbReference type="OrthoDB" id="5445630at2"/>
<comment type="caution">
    <text evidence="2">The sequence shown here is derived from an EMBL/GenBank/DDBJ whole genome shotgun (WGS) entry which is preliminary data.</text>
</comment>
<accession>A0A158AMN8</accession>